<evidence type="ECO:0000313" key="1">
    <source>
        <dbReference type="EMBL" id="CAJ0915175.1"/>
    </source>
</evidence>
<sequence length="69" mass="7745">MSLITGVSLSCTPSVSVIFLYPKCQCHYPVTPSVSVIILYPECQCHYPVPRKFQATQWVQVVNSSQKLN</sequence>
<accession>A0ABN9KR84</accession>
<dbReference type="EMBL" id="CAUEEQ010000002">
    <property type="protein sequence ID" value="CAJ0915175.1"/>
    <property type="molecule type" value="Genomic_DNA"/>
</dbReference>
<protein>
    <recommendedName>
        <fullName evidence="3">Secreted protein</fullName>
    </recommendedName>
</protein>
<evidence type="ECO:0000313" key="2">
    <source>
        <dbReference type="Proteomes" id="UP001176940"/>
    </source>
</evidence>
<evidence type="ECO:0008006" key="3">
    <source>
        <dbReference type="Google" id="ProtNLM"/>
    </source>
</evidence>
<proteinExistence type="predicted"/>
<dbReference type="Proteomes" id="UP001176940">
    <property type="component" value="Unassembled WGS sequence"/>
</dbReference>
<comment type="caution">
    <text evidence="1">The sequence shown here is derived from an EMBL/GenBank/DDBJ whole genome shotgun (WGS) entry which is preliminary data.</text>
</comment>
<reference evidence="1" key="1">
    <citation type="submission" date="2023-07" db="EMBL/GenBank/DDBJ databases">
        <authorList>
            <person name="Stuckert A."/>
        </authorList>
    </citation>
    <scope>NUCLEOTIDE SEQUENCE</scope>
</reference>
<keyword evidence="2" id="KW-1185">Reference proteome</keyword>
<gene>
    <name evidence="1" type="ORF">RIMI_LOCUS31235</name>
</gene>
<name>A0ABN9KR84_9NEOB</name>
<organism evidence="1 2">
    <name type="scientific">Ranitomeya imitator</name>
    <name type="common">mimic poison frog</name>
    <dbReference type="NCBI Taxonomy" id="111125"/>
    <lineage>
        <taxon>Eukaryota</taxon>
        <taxon>Metazoa</taxon>
        <taxon>Chordata</taxon>
        <taxon>Craniata</taxon>
        <taxon>Vertebrata</taxon>
        <taxon>Euteleostomi</taxon>
        <taxon>Amphibia</taxon>
        <taxon>Batrachia</taxon>
        <taxon>Anura</taxon>
        <taxon>Neobatrachia</taxon>
        <taxon>Hyloidea</taxon>
        <taxon>Dendrobatidae</taxon>
        <taxon>Dendrobatinae</taxon>
        <taxon>Ranitomeya</taxon>
    </lineage>
</organism>